<dbReference type="SMART" id="SM00967">
    <property type="entry name" value="SpoU_sub_bind"/>
    <property type="match status" value="1"/>
</dbReference>
<sequence>MKKIYNIQNTKIKDLIKIYNKKNCMNIFFVEGIKEFEMAVKGNFLPKKIFICEKIFHNYDIIQLFYSITFIISTKIFKKLAYRENSGGIIALFKEKKYLNQLKNIKVYDKNSSLILILDGIEKPGNIGAMLRIADAANINMIILCNIKTYVYNSNIIRCSLGSLFTRKIFMEKIESIIYWLQKNRIKIITTGFKKHKKAIDLYHTQFSHNNTAIVFGSESKGVSNLWLEKANEIITIPMFGNIDSLNVSNAMSIIIYEMIRQRNYTI</sequence>
<name>A0A224AB32_9FLAO</name>
<dbReference type="InterPro" id="IPR029064">
    <property type="entry name" value="Ribosomal_eL30-like_sf"/>
</dbReference>
<dbReference type="Pfam" id="PF00588">
    <property type="entry name" value="SpoU_methylase"/>
    <property type="match status" value="1"/>
</dbReference>
<keyword evidence="1 4" id="KW-0489">Methyltransferase</keyword>
<dbReference type="GO" id="GO:0008173">
    <property type="term" value="F:RNA methyltransferase activity"/>
    <property type="evidence" value="ECO:0007669"/>
    <property type="project" value="InterPro"/>
</dbReference>
<feature type="domain" description="RNA 2-O ribose methyltransferase substrate binding" evidence="3">
    <location>
        <begin position="29"/>
        <end position="99"/>
    </location>
</feature>
<evidence type="ECO:0000313" key="4">
    <source>
        <dbReference type="EMBL" id="BBA17075.1"/>
    </source>
</evidence>
<evidence type="ECO:0000256" key="1">
    <source>
        <dbReference type="ARBA" id="ARBA00022603"/>
    </source>
</evidence>
<dbReference type="InterPro" id="IPR013123">
    <property type="entry name" value="SpoU_subst-bd"/>
</dbReference>
<dbReference type="InterPro" id="IPR001537">
    <property type="entry name" value="SpoU_MeTrfase"/>
</dbReference>
<dbReference type="RefSeq" id="WP_119305366.1">
    <property type="nucleotide sequence ID" value="NZ_AP014608.1"/>
</dbReference>
<dbReference type="OrthoDB" id="9794400at2"/>
<proteinExistence type="predicted"/>
<accession>A0A224AB32</accession>
<evidence type="ECO:0000259" key="3">
    <source>
        <dbReference type="SMART" id="SM00967"/>
    </source>
</evidence>
<dbReference type="SUPFAM" id="SSF55315">
    <property type="entry name" value="L30e-like"/>
    <property type="match status" value="1"/>
</dbReference>
<reference evidence="4 5" key="1">
    <citation type="submission" date="2014-06" db="EMBL/GenBank/DDBJ databases">
        <title>Genome sequence of the intracellular symbiont Blattabacterium cuenoti, strain STAT from the wood feeding cockroach Salganea taiwanensis taiwanensis.</title>
        <authorList>
            <person name="Kinjo Y."/>
            <person name="Ohkuma M."/>
            <person name="Tokuda G."/>
        </authorList>
    </citation>
    <scope>NUCLEOTIDE SEQUENCE [LARGE SCALE GENOMIC DNA]</scope>
    <source>
        <strain evidence="4 5">STAT</strain>
    </source>
</reference>
<dbReference type="EMBL" id="AP014608">
    <property type="protein sequence ID" value="BBA17075.1"/>
    <property type="molecule type" value="Genomic_DNA"/>
</dbReference>
<protein>
    <submittedName>
        <fullName evidence="4">(Guanosine-2'-O-)-methyltransferase</fullName>
    </submittedName>
</protein>
<evidence type="ECO:0000256" key="2">
    <source>
        <dbReference type="ARBA" id="ARBA00022679"/>
    </source>
</evidence>
<dbReference type="GO" id="GO:0003723">
    <property type="term" value="F:RNA binding"/>
    <property type="evidence" value="ECO:0007669"/>
    <property type="project" value="InterPro"/>
</dbReference>
<dbReference type="SUPFAM" id="SSF75217">
    <property type="entry name" value="alpha/beta knot"/>
    <property type="match status" value="1"/>
</dbReference>
<dbReference type="GO" id="GO:0005829">
    <property type="term" value="C:cytosol"/>
    <property type="evidence" value="ECO:0007669"/>
    <property type="project" value="TreeGrafter"/>
</dbReference>
<dbReference type="GO" id="GO:0032259">
    <property type="term" value="P:methylation"/>
    <property type="evidence" value="ECO:0007669"/>
    <property type="project" value="UniProtKB-KW"/>
</dbReference>
<dbReference type="Pfam" id="PF22435">
    <property type="entry name" value="MRM3-like_sub_bind"/>
    <property type="match status" value="1"/>
</dbReference>
<dbReference type="Gene3D" id="3.40.1280.10">
    <property type="match status" value="1"/>
</dbReference>
<dbReference type="Proteomes" id="UP000263619">
    <property type="component" value="Chromosome"/>
</dbReference>
<gene>
    <name evidence="4" type="primary">spoU</name>
    <name evidence="4" type="ORF">STAT_137</name>
</gene>
<dbReference type="InterPro" id="IPR029028">
    <property type="entry name" value="Alpha/beta_knot_MTases"/>
</dbReference>
<keyword evidence="2 4" id="KW-0808">Transferase</keyword>
<dbReference type="Gene3D" id="3.30.1330.30">
    <property type="match status" value="1"/>
</dbReference>
<dbReference type="GO" id="GO:0006396">
    <property type="term" value="P:RNA processing"/>
    <property type="evidence" value="ECO:0007669"/>
    <property type="project" value="InterPro"/>
</dbReference>
<organism evidence="4 5">
    <name type="scientific">Blattabacterium cuenoti STAT</name>
    <dbReference type="NCBI Taxonomy" id="1457030"/>
    <lineage>
        <taxon>Bacteria</taxon>
        <taxon>Pseudomonadati</taxon>
        <taxon>Bacteroidota</taxon>
        <taxon>Flavobacteriia</taxon>
        <taxon>Flavobacteriales</taxon>
        <taxon>Blattabacteriaceae</taxon>
        <taxon>Blattabacterium</taxon>
    </lineage>
</organism>
<dbReference type="PANTHER" id="PTHR46429">
    <property type="entry name" value="23S RRNA (GUANOSINE-2'-O-)-METHYLTRANSFERASE RLMB"/>
    <property type="match status" value="1"/>
</dbReference>
<keyword evidence="5" id="KW-1185">Reference proteome</keyword>
<dbReference type="InterPro" id="IPR053888">
    <property type="entry name" value="MRM3-like_sub_bind"/>
</dbReference>
<dbReference type="AlphaFoldDB" id="A0A224AB32"/>
<dbReference type="InterPro" id="IPR029026">
    <property type="entry name" value="tRNA_m1G_MTases_N"/>
</dbReference>
<evidence type="ECO:0000313" key="5">
    <source>
        <dbReference type="Proteomes" id="UP000263619"/>
    </source>
</evidence>
<dbReference type="PANTHER" id="PTHR46429:SF1">
    <property type="entry name" value="23S RRNA (GUANOSINE-2'-O-)-METHYLTRANSFERASE RLMB"/>
    <property type="match status" value="1"/>
</dbReference>
<dbReference type="InterPro" id="IPR004441">
    <property type="entry name" value="rRNA_MeTrfase_TrmH"/>
</dbReference>